<organism evidence="4 5">
    <name type="scientific">Acanthamoeba castellanii (strain ATCC 30010 / Neff)</name>
    <dbReference type="NCBI Taxonomy" id="1257118"/>
    <lineage>
        <taxon>Eukaryota</taxon>
        <taxon>Amoebozoa</taxon>
        <taxon>Discosea</taxon>
        <taxon>Longamoebia</taxon>
        <taxon>Centramoebida</taxon>
        <taxon>Acanthamoebidae</taxon>
        <taxon>Acanthamoeba</taxon>
    </lineage>
</organism>
<dbReference type="GO" id="GO:0008270">
    <property type="term" value="F:zinc ion binding"/>
    <property type="evidence" value="ECO:0007669"/>
    <property type="project" value="UniProtKB-KW"/>
</dbReference>
<keyword evidence="5" id="KW-1185">Reference proteome</keyword>
<evidence type="ECO:0000259" key="3">
    <source>
        <dbReference type="PROSITE" id="PS50089"/>
    </source>
</evidence>
<dbReference type="InterPro" id="IPR013083">
    <property type="entry name" value="Znf_RING/FYVE/PHD"/>
</dbReference>
<keyword evidence="1" id="KW-0862">Zinc</keyword>
<dbReference type="KEGG" id="acan:ACA1_217190"/>
<dbReference type="AlphaFoldDB" id="L8GQJ7"/>
<gene>
    <name evidence="4" type="ORF">ACA1_217190</name>
</gene>
<dbReference type="SUPFAM" id="SSF54236">
    <property type="entry name" value="Ubiquitin-like"/>
    <property type="match status" value="1"/>
</dbReference>
<dbReference type="VEuPathDB" id="AmoebaDB:ACA1_217190"/>
<dbReference type="CDD" id="cd17039">
    <property type="entry name" value="Ubl_ubiquitin_like"/>
    <property type="match status" value="1"/>
</dbReference>
<sequence>MEEEERCPICLEDFSMGRGRTLREAGDVFSPACCRQPFCGRCIVTHLQKRRDCPLCRQPIRALQSSRVEEQQPTSPPPVAGGGRRAATNTLDTRYHRVSVRRDSSLEELRRRLSTLFVIQLDRLTIIHKGKVLDRHSYEPAWLGAGRVQLQLLGEPSPLRDDDYFDDDDDAVAAAARCSSASTCVLA</sequence>
<proteinExistence type="predicted"/>
<reference evidence="4 5" key="1">
    <citation type="journal article" date="2013" name="Genome Biol.">
        <title>Genome of Acanthamoeba castellanii highlights extensive lateral gene transfer and early evolution of tyrosine kinase signaling.</title>
        <authorList>
            <person name="Clarke M."/>
            <person name="Lohan A.J."/>
            <person name="Liu B."/>
            <person name="Lagkouvardos I."/>
            <person name="Roy S."/>
            <person name="Zafar N."/>
            <person name="Bertelli C."/>
            <person name="Schilde C."/>
            <person name="Kianianmomeni A."/>
            <person name="Burglin T.R."/>
            <person name="Frech C."/>
            <person name="Turcotte B."/>
            <person name="Kopec K.O."/>
            <person name="Synnott J.M."/>
            <person name="Choo C."/>
            <person name="Paponov I."/>
            <person name="Finkler A."/>
            <person name="Soon Heng Tan C."/>
            <person name="Hutchins A.P."/>
            <person name="Weinmeier T."/>
            <person name="Rattei T."/>
            <person name="Chu J.S."/>
            <person name="Gimenez G."/>
            <person name="Irimia M."/>
            <person name="Rigden D.J."/>
            <person name="Fitzpatrick D.A."/>
            <person name="Lorenzo-Morales J."/>
            <person name="Bateman A."/>
            <person name="Chiu C.H."/>
            <person name="Tang P."/>
            <person name="Hegemann P."/>
            <person name="Fromm H."/>
            <person name="Raoult D."/>
            <person name="Greub G."/>
            <person name="Miranda-Saavedra D."/>
            <person name="Chen N."/>
            <person name="Nash P."/>
            <person name="Ginger M.L."/>
            <person name="Horn M."/>
            <person name="Schaap P."/>
            <person name="Caler L."/>
            <person name="Loftus B."/>
        </authorList>
    </citation>
    <scope>NUCLEOTIDE SEQUENCE [LARGE SCALE GENOMIC DNA]</scope>
    <source>
        <strain evidence="4 5">Neff</strain>
    </source>
</reference>
<feature type="region of interest" description="Disordered" evidence="2">
    <location>
        <begin position="65"/>
        <end position="87"/>
    </location>
</feature>
<dbReference type="Proteomes" id="UP000011083">
    <property type="component" value="Unassembled WGS sequence"/>
</dbReference>
<dbReference type="RefSeq" id="XP_004337170.1">
    <property type="nucleotide sequence ID" value="XM_004337122.1"/>
</dbReference>
<protein>
    <recommendedName>
        <fullName evidence="3">RING-type domain-containing protein</fullName>
    </recommendedName>
</protein>
<dbReference type="SUPFAM" id="SSF57850">
    <property type="entry name" value="RING/U-box"/>
    <property type="match status" value="1"/>
</dbReference>
<dbReference type="OrthoDB" id="3365801at2759"/>
<keyword evidence="1" id="KW-0479">Metal-binding</keyword>
<evidence type="ECO:0000313" key="5">
    <source>
        <dbReference type="Proteomes" id="UP000011083"/>
    </source>
</evidence>
<dbReference type="Gene3D" id="3.30.40.10">
    <property type="entry name" value="Zinc/RING finger domain, C3HC4 (zinc finger)"/>
    <property type="match status" value="1"/>
</dbReference>
<dbReference type="InterPro" id="IPR029071">
    <property type="entry name" value="Ubiquitin-like_domsf"/>
</dbReference>
<accession>L8GQJ7</accession>
<name>L8GQJ7_ACACF</name>
<keyword evidence="1" id="KW-0863">Zinc-finger</keyword>
<evidence type="ECO:0000256" key="2">
    <source>
        <dbReference type="SAM" id="MobiDB-lite"/>
    </source>
</evidence>
<dbReference type="EMBL" id="KB008036">
    <property type="protein sequence ID" value="ELR15157.1"/>
    <property type="molecule type" value="Genomic_DNA"/>
</dbReference>
<feature type="domain" description="RING-type" evidence="3">
    <location>
        <begin position="7"/>
        <end position="57"/>
    </location>
</feature>
<evidence type="ECO:0000256" key="1">
    <source>
        <dbReference type="PROSITE-ProRule" id="PRU00175"/>
    </source>
</evidence>
<evidence type="ECO:0000313" key="4">
    <source>
        <dbReference type="EMBL" id="ELR15157.1"/>
    </source>
</evidence>
<dbReference type="InterPro" id="IPR001841">
    <property type="entry name" value="Znf_RING"/>
</dbReference>
<dbReference type="PROSITE" id="PS50089">
    <property type="entry name" value="ZF_RING_2"/>
    <property type="match status" value="1"/>
</dbReference>
<dbReference type="GeneID" id="14915740"/>